<evidence type="ECO:0000313" key="2">
    <source>
        <dbReference type="Proteomes" id="UP001251524"/>
    </source>
</evidence>
<dbReference type="EMBL" id="JAVDVY010000001">
    <property type="protein sequence ID" value="MDR7132992.1"/>
    <property type="molecule type" value="Genomic_DNA"/>
</dbReference>
<reference evidence="1 2" key="1">
    <citation type="submission" date="2023-07" db="EMBL/GenBank/DDBJ databases">
        <title>Sorghum-associated microbial communities from plants grown in Nebraska, USA.</title>
        <authorList>
            <person name="Schachtman D."/>
        </authorList>
    </citation>
    <scope>NUCLEOTIDE SEQUENCE [LARGE SCALE GENOMIC DNA]</scope>
    <source>
        <strain evidence="1 2">BE198</strain>
    </source>
</reference>
<name>A0ABU1W6A6_9GAMM</name>
<accession>A0ABU1W6A6</accession>
<protein>
    <recommendedName>
        <fullName evidence="3">Energy transducer TonB</fullName>
    </recommendedName>
</protein>
<dbReference type="Proteomes" id="UP001251524">
    <property type="component" value="Unassembled WGS sequence"/>
</dbReference>
<sequence>MSMILAGSLPAAEPPASARTELSLLATGTVSIDAGGNVTAHQLDQPGKLPPAVTELVGGKIRDWKFAVDGGKPVTVPMTLRIVAHPIDKDHYQVGIEGASFEPMRPDRGNELAPPEYPNTLARRGVGGIVYLTLHVSPDGSVAQSSVDQVNLTTVGEEGQMRTWRYTFGLAAKRRSMGWHFATQDWPLKPGQSFHSVRVPVQFVAPGQSLKDYGQWEAYIPGPRTKAPWLLDDSGLFGGNALADGQMAVLGSGPRLLTQPEQSF</sequence>
<proteinExistence type="predicted"/>
<keyword evidence="2" id="KW-1185">Reference proteome</keyword>
<gene>
    <name evidence="1" type="ORF">J2X06_000176</name>
</gene>
<dbReference type="SUPFAM" id="SSF74653">
    <property type="entry name" value="TolA/TonB C-terminal domain"/>
    <property type="match status" value="1"/>
</dbReference>
<organism evidence="1 2">
    <name type="scientific">Lysobacter niastensis</name>
    <dbReference type="NCBI Taxonomy" id="380629"/>
    <lineage>
        <taxon>Bacteria</taxon>
        <taxon>Pseudomonadati</taxon>
        <taxon>Pseudomonadota</taxon>
        <taxon>Gammaproteobacteria</taxon>
        <taxon>Lysobacterales</taxon>
        <taxon>Lysobacteraceae</taxon>
        <taxon>Lysobacter</taxon>
    </lineage>
</organism>
<dbReference type="Gene3D" id="3.30.1150.10">
    <property type="match status" value="1"/>
</dbReference>
<evidence type="ECO:0008006" key="3">
    <source>
        <dbReference type="Google" id="ProtNLM"/>
    </source>
</evidence>
<dbReference type="RefSeq" id="WP_310057045.1">
    <property type="nucleotide sequence ID" value="NZ_JAVDVY010000001.1"/>
</dbReference>
<evidence type="ECO:0000313" key="1">
    <source>
        <dbReference type="EMBL" id="MDR7132992.1"/>
    </source>
</evidence>
<comment type="caution">
    <text evidence="1">The sequence shown here is derived from an EMBL/GenBank/DDBJ whole genome shotgun (WGS) entry which is preliminary data.</text>
</comment>